<reference evidence="2" key="1">
    <citation type="journal article" date="2014" name="Int. J. Syst. Evol. Microbiol.">
        <title>Complete genome sequence of Corynebacterium casei LMG S-19264T (=DSM 44701T), isolated from a smear-ripened cheese.</title>
        <authorList>
            <consortium name="US DOE Joint Genome Institute (JGI-PGF)"/>
            <person name="Walter F."/>
            <person name="Albersmeier A."/>
            <person name="Kalinowski J."/>
            <person name="Ruckert C."/>
        </authorList>
    </citation>
    <scope>NUCLEOTIDE SEQUENCE</scope>
    <source>
        <strain evidence="2">KCTC 42097</strain>
    </source>
</reference>
<dbReference type="Proteomes" id="UP000641137">
    <property type="component" value="Unassembled WGS sequence"/>
</dbReference>
<dbReference type="EMBL" id="BMZO01000004">
    <property type="protein sequence ID" value="GHC69146.1"/>
    <property type="molecule type" value="Genomic_DNA"/>
</dbReference>
<dbReference type="Gene3D" id="3.40.720.10">
    <property type="entry name" value="Alkaline Phosphatase, subunit A"/>
    <property type="match status" value="1"/>
</dbReference>
<keyword evidence="1" id="KW-0472">Membrane</keyword>
<evidence type="ECO:0000256" key="1">
    <source>
        <dbReference type="SAM" id="Phobius"/>
    </source>
</evidence>
<feature type="transmembrane region" description="Helical" evidence="1">
    <location>
        <begin position="51"/>
        <end position="77"/>
    </location>
</feature>
<reference evidence="2" key="2">
    <citation type="submission" date="2020-09" db="EMBL/GenBank/DDBJ databases">
        <authorList>
            <person name="Sun Q."/>
            <person name="Kim S."/>
        </authorList>
    </citation>
    <scope>NUCLEOTIDE SEQUENCE</scope>
    <source>
        <strain evidence="2">KCTC 42097</strain>
    </source>
</reference>
<keyword evidence="1" id="KW-0812">Transmembrane</keyword>
<evidence type="ECO:0000313" key="2">
    <source>
        <dbReference type="EMBL" id="GHC69146.1"/>
    </source>
</evidence>
<dbReference type="SUPFAM" id="SSF53649">
    <property type="entry name" value="Alkaline phosphatase-like"/>
    <property type="match status" value="1"/>
</dbReference>
<feature type="transmembrane region" description="Helical" evidence="1">
    <location>
        <begin position="89"/>
        <end position="107"/>
    </location>
</feature>
<sequence length="473" mass="52649">MRLLTVIFTSLVLLLKLADLGTHAAFSRPFNPLLDAKILHDGWNLLSGTVGLYEAIAIIASALLCWLFTGVLLHWSLGALRLIVQRRHLLFAAAAVFAVGLAGNLFARLSNTPDLRADLRLLPFITERMALMRRSIIDLRIYEAELAHDPLSMLPPAKRLMHLRGMDVIMVFVESYGASAINAPPYAPATRWRLQKMQDELALAGLHAKSSWLLSPTSGGLSWLAHGALLSGTWTDSQQRYDRLIASERQSLNAIFRESGWRSIAVMPAIVLDWPEAAYFGYERVLAAGDLGYEGLPFNWVTMPDQYTLAAFEREERTQSGRPAVFAEIALISSHAPWTPVPRVVDWSRVGDGTIFNTQVRAGQSPAAVWADEHTIRDHYIRTIDYALETLGQYMARFSENTLFIILGDHQPAQIITGQNATRAVPIHIVAKDPALLARLSGQEWTQGLLPAPDPAPRRMDEFREAFVRAFSP</sequence>
<accession>A0A8J3DI37</accession>
<keyword evidence="3" id="KW-1185">Reference proteome</keyword>
<dbReference type="AlphaFoldDB" id="A0A8J3DI37"/>
<protein>
    <recommendedName>
        <fullName evidence="4">Phosphoglycerol transferase MdoB-like AlkP superfamily enzyme</fullName>
    </recommendedName>
</protein>
<dbReference type="InterPro" id="IPR017850">
    <property type="entry name" value="Alkaline_phosphatase_core_sf"/>
</dbReference>
<proteinExistence type="predicted"/>
<evidence type="ECO:0008006" key="4">
    <source>
        <dbReference type="Google" id="ProtNLM"/>
    </source>
</evidence>
<comment type="caution">
    <text evidence="2">The sequence shown here is derived from an EMBL/GenBank/DDBJ whole genome shotgun (WGS) entry which is preliminary data.</text>
</comment>
<gene>
    <name evidence="2" type="ORF">GCM10010136_14600</name>
</gene>
<keyword evidence="1" id="KW-1133">Transmembrane helix</keyword>
<evidence type="ECO:0000313" key="3">
    <source>
        <dbReference type="Proteomes" id="UP000641137"/>
    </source>
</evidence>
<organism evidence="2 3">
    <name type="scientific">Limoniibacter endophyticus</name>
    <dbReference type="NCBI Taxonomy" id="1565040"/>
    <lineage>
        <taxon>Bacteria</taxon>
        <taxon>Pseudomonadati</taxon>
        <taxon>Pseudomonadota</taxon>
        <taxon>Alphaproteobacteria</taxon>
        <taxon>Hyphomicrobiales</taxon>
        <taxon>Bartonellaceae</taxon>
        <taxon>Limoniibacter</taxon>
    </lineage>
</organism>
<name>A0A8J3DI37_9HYPH</name>